<dbReference type="GO" id="GO:0005737">
    <property type="term" value="C:cytoplasm"/>
    <property type="evidence" value="ECO:0007669"/>
    <property type="project" value="UniProtKB-SubCell"/>
</dbReference>
<dbReference type="InterPro" id="IPR036388">
    <property type="entry name" value="WH-like_DNA-bd_sf"/>
</dbReference>
<dbReference type="GO" id="GO:0000156">
    <property type="term" value="F:phosphorelay response regulator activity"/>
    <property type="evidence" value="ECO:0007669"/>
    <property type="project" value="TreeGrafter"/>
</dbReference>
<dbReference type="Gene3D" id="1.10.10.10">
    <property type="entry name" value="Winged helix-like DNA-binding domain superfamily/Winged helix DNA-binding domain"/>
    <property type="match status" value="1"/>
</dbReference>
<organism evidence="12 13">
    <name type="scientific">Paenibacillus lentus</name>
    <dbReference type="NCBI Taxonomy" id="1338368"/>
    <lineage>
        <taxon>Bacteria</taxon>
        <taxon>Bacillati</taxon>
        <taxon>Bacillota</taxon>
        <taxon>Bacilli</taxon>
        <taxon>Bacillales</taxon>
        <taxon>Paenibacillaceae</taxon>
        <taxon>Paenibacillus</taxon>
    </lineage>
</organism>
<evidence type="ECO:0000256" key="5">
    <source>
        <dbReference type="ARBA" id="ARBA00023015"/>
    </source>
</evidence>
<evidence type="ECO:0000259" key="11">
    <source>
        <dbReference type="PROSITE" id="PS50110"/>
    </source>
</evidence>
<dbReference type="EMBL" id="CP034248">
    <property type="protein sequence ID" value="AZK46818.1"/>
    <property type="molecule type" value="Genomic_DNA"/>
</dbReference>
<sequence>MIRVLIVEDDPMVAQFNRCYLEQVSGYQCIGAAASVEEAEALLENARPELILLDLFMRKKGGFDLLNKIRSNDTNIDVIVISAARDPESIKKALQYGAVDYLIKPFNFSRFKAALESYRETYYRMNTPDSISQDDLDQLIGRSPNKGGNTAMQSLPKGLTSGTLKILWEAIEKHGRSFSTEELAQLSGISRVSVRKYLAFLLEIGVLQSELIYGTGGRPLDKFWVFPDKSQVVETYF</sequence>
<keyword evidence="3 10" id="KW-0597">Phosphoprotein</keyword>
<feature type="domain" description="Response regulatory" evidence="11">
    <location>
        <begin position="3"/>
        <end position="119"/>
    </location>
</feature>
<reference evidence="12 13" key="1">
    <citation type="submission" date="2018-11" db="EMBL/GenBank/DDBJ databases">
        <title>Genome sequencing of Paenibacillus lentus DSM25539(T).</title>
        <authorList>
            <person name="Kook J.-K."/>
            <person name="Park S.-N."/>
            <person name="Lim Y.K."/>
        </authorList>
    </citation>
    <scope>NUCLEOTIDE SEQUENCE [LARGE SCALE GENOMIC DNA]</scope>
    <source>
        <strain evidence="12 13">DSM 25539</strain>
    </source>
</reference>
<dbReference type="AlphaFoldDB" id="A0A3Q8SBB6"/>
<dbReference type="Gene3D" id="3.40.50.2300">
    <property type="match status" value="1"/>
</dbReference>
<evidence type="ECO:0000256" key="3">
    <source>
        <dbReference type="ARBA" id="ARBA00022553"/>
    </source>
</evidence>
<dbReference type="InterPro" id="IPR051271">
    <property type="entry name" value="2C-system_Tx_regulators"/>
</dbReference>
<comment type="subcellular location">
    <subcellularLocation>
        <location evidence="1 9">Cytoplasm</location>
    </subcellularLocation>
</comment>
<keyword evidence="7 9" id="KW-0010">Activator</keyword>
<evidence type="ECO:0000256" key="2">
    <source>
        <dbReference type="ARBA" id="ARBA00022490"/>
    </source>
</evidence>
<evidence type="ECO:0000256" key="9">
    <source>
        <dbReference type="PIRNR" id="PIRNR006171"/>
    </source>
</evidence>
<dbReference type="InterPro" id="IPR036390">
    <property type="entry name" value="WH_DNA-bd_sf"/>
</dbReference>
<dbReference type="RefSeq" id="WP_125082864.1">
    <property type="nucleotide sequence ID" value="NZ_CP034248.1"/>
</dbReference>
<proteinExistence type="predicted"/>
<dbReference type="PROSITE" id="PS50110">
    <property type="entry name" value="RESPONSE_REGULATORY"/>
    <property type="match status" value="1"/>
</dbReference>
<dbReference type="Pfam" id="PF00072">
    <property type="entry name" value="Response_reg"/>
    <property type="match status" value="1"/>
</dbReference>
<keyword evidence="8 9" id="KW-0804">Transcription</keyword>
<evidence type="ECO:0000256" key="7">
    <source>
        <dbReference type="ARBA" id="ARBA00023159"/>
    </source>
</evidence>
<evidence type="ECO:0000313" key="13">
    <source>
        <dbReference type="Proteomes" id="UP000273145"/>
    </source>
</evidence>
<keyword evidence="5 9" id="KW-0805">Transcription regulation</keyword>
<evidence type="ECO:0000256" key="6">
    <source>
        <dbReference type="ARBA" id="ARBA00023125"/>
    </source>
</evidence>
<keyword evidence="4 9" id="KW-0902">Two-component regulatory system</keyword>
<gene>
    <name evidence="12" type="ORF">EIM92_12200</name>
</gene>
<dbReference type="KEGG" id="plen:EIM92_12200"/>
<keyword evidence="2 9" id="KW-0963">Cytoplasm</keyword>
<dbReference type="Proteomes" id="UP000273145">
    <property type="component" value="Chromosome"/>
</dbReference>
<evidence type="ECO:0000256" key="4">
    <source>
        <dbReference type="ARBA" id="ARBA00023012"/>
    </source>
</evidence>
<evidence type="ECO:0000256" key="8">
    <source>
        <dbReference type="ARBA" id="ARBA00023163"/>
    </source>
</evidence>
<dbReference type="InterPro" id="IPR011006">
    <property type="entry name" value="CheY-like_superfamily"/>
</dbReference>
<dbReference type="SMART" id="SM00448">
    <property type="entry name" value="REC"/>
    <property type="match status" value="1"/>
</dbReference>
<dbReference type="PANTHER" id="PTHR45526">
    <property type="entry name" value="TRANSCRIPTIONAL REGULATORY PROTEIN DPIA"/>
    <property type="match status" value="1"/>
</dbReference>
<dbReference type="SUPFAM" id="SSF46785">
    <property type="entry name" value="Winged helix' DNA-binding domain"/>
    <property type="match status" value="1"/>
</dbReference>
<dbReference type="SUPFAM" id="SSF52172">
    <property type="entry name" value="CheY-like"/>
    <property type="match status" value="1"/>
</dbReference>
<keyword evidence="13" id="KW-1185">Reference proteome</keyword>
<dbReference type="GO" id="GO:0003677">
    <property type="term" value="F:DNA binding"/>
    <property type="evidence" value="ECO:0007669"/>
    <property type="project" value="UniProtKB-KW"/>
</dbReference>
<evidence type="ECO:0000256" key="1">
    <source>
        <dbReference type="ARBA" id="ARBA00004496"/>
    </source>
</evidence>
<dbReference type="PIRSF" id="PIRSF006171">
    <property type="entry name" value="RR_citrat_malat"/>
    <property type="match status" value="1"/>
</dbReference>
<protein>
    <recommendedName>
        <fullName evidence="9">Transcriptional regulatory protein</fullName>
    </recommendedName>
</protein>
<evidence type="ECO:0000256" key="10">
    <source>
        <dbReference type="PROSITE-ProRule" id="PRU00169"/>
    </source>
</evidence>
<dbReference type="PANTHER" id="PTHR45526:SF1">
    <property type="entry name" value="TRANSCRIPTIONAL REGULATORY PROTEIN DCUR-RELATED"/>
    <property type="match status" value="1"/>
</dbReference>
<accession>A0A3Q8SBB6</accession>
<dbReference type="InterPro" id="IPR024187">
    <property type="entry name" value="Sig_transdc_resp-reg_cit/mal"/>
</dbReference>
<dbReference type="InterPro" id="IPR001789">
    <property type="entry name" value="Sig_transdc_resp-reg_receiver"/>
</dbReference>
<dbReference type="GO" id="GO:0003700">
    <property type="term" value="F:DNA-binding transcription factor activity"/>
    <property type="evidence" value="ECO:0007669"/>
    <property type="project" value="InterPro"/>
</dbReference>
<evidence type="ECO:0000313" key="12">
    <source>
        <dbReference type="EMBL" id="AZK46818.1"/>
    </source>
</evidence>
<keyword evidence="6 9" id="KW-0238">DNA-binding</keyword>
<dbReference type="OrthoDB" id="9759232at2"/>
<name>A0A3Q8SBB6_9BACL</name>
<feature type="modified residue" description="4-aspartylphosphate" evidence="10">
    <location>
        <position position="54"/>
    </location>
</feature>